<dbReference type="InterPro" id="IPR003018">
    <property type="entry name" value="GAF"/>
</dbReference>
<dbReference type="SUPFAM" id="SSF55781">
    <property type="entry name" value="GAF domain-like"/>
    <property type="match status" value="1"/>
</dbReference>
<sequence>MTVSTDVGDDDGPTQRERLDLLVTDVATTLMGVVASDMVSTTEGVLDDLRHFFGVDHVSLRHTDHHLRASVLIAESPPRSATSHPDPSDIIYFESAGPVVEWAEQGVEPRVERPGGEAGGVSFLAAPLVSGDRPTGFLNLSKSGDRAFSNAEVDAMRAIAALFAQLKARIEAEERLLYTAQHDDLTGLSNRRALLEYMEQRLQAGQPGPVATLFIDLDRLKALNDFLGHTAGDQFIHALAKRLRDQTDPHDMIARLGGDEFVIVPAKPMTAAEAEKEAERVRQLVGERVVLGGEKVSRSVSIGVAVGTPGQTSVTDVLRQADHAVLAAKTAGGNGIAVFTDELRTMYALRDDVELHLRHAVENNALLLHYQPEVDLRTGKILAVEALVRWQHPTRGLLLPGTFIEVAEATNVAGELGRWVIREACQQFAQWRAQGMALDLVMRINVSPVQLVSLDFVSTVAKVLMEFGLAGSSICLEITEHVVVQDLSRTRITLEGLRRIGVQVAIDDFGTGYSSLSHLKALTVGALKVDQGFVHRLGHDTDDLAIVKSIVGLAKSFDLDLVAEGVETEIAARTLVDLGCYRAQGFLLSRPLPPVEIAKLLKVGSLPLNFLDRRNVS</sequence>
<dbReference type="InterPro" id="IPR001633">
    <property type="entry name" value="EAL_dom"/>
</dbReference>
<dbReference type="Gene3D" id="3.30.70.270">
    <property type="match status" value="1"/>
</dbReference>
<dbReference type="InterPro" id="IPR052155">
    <property type="entry name" value="Biofilm_reg_signaling"/>
</dbReference>
<dbReference type="AlphaFoldDB" id="A0A848KFR8"/>
<comment type="caution">
    <text evidence="3">The sequence shown here is derived from an EMBL/GenBank/DDBJ whole genome shotgun (WGS) entry which is preliminary data.</text>
</comment>
<proteinExistence type="predicted"/>
<keyword evidence="4" id="KW-1185">Reference proteome</keyword>
<reference evidence="3 4" key="1">
    <citation type="submission" date="2019-05" db="EMBL/GenBank/DDBJ databases">
        <authorList>
            <person name="Lee S.D."/>
        </authorList>
    </citation>
    <scope>NUCLEOTIDE SEQUENCE [LARGE SCALE GENOMIC DNA]</scope>
    <source>
        <strain evidence="3 4">YC2-7</strain>
    </source>
</reference>
<dbReference type="Pfam" id="PF01590">
    <property type="entry name" value="GAF"/>
    <property type="match status" value="1"/>
</dbReference>
<dbReference type="EMBL" id="VCQU01000005">
    <property type="protein sequence ID" value="NMN96596.1"/>
    <property type="molecule type" value="Genomic_DNA"/>
</dbReference>
<dbReference type="InterPro" id="IPR029787">
    <property type="entry name" value="Nucleotide_cyclase"/>
</dbReference>
<evidence type="ECO:0000313" key="3">
    <source>
        <dbReference type="EMBL" id="NMN96596.1"/>
    </source>
</evidence>
<dbReference type="Proteomes" id="UP000535543">
    <property type="component" value="Unassembled WGS sequence"/>
</dbReference>
<name>A0A848KFR8_9NOCA</name>
<dbReference type="NCBIfam" id="TIGR00254">
    <property type="entry name" value="GGDEF"/>
    <property type="match status" value="1"/>
</dbReference>
<dbReference type="SMART" id="SM00052">
    <property type="entry name" value="EAL"/>
    <property type="match status" value="1"/>
</dbReference>
<evidence type="ECO:0000259" key="1">
    <source>
        <dbReference type="PROSITE" id="PS50883"/>
    </source>
</evidence>
<dbReference type="PROSITE" id="PS50887">
    <property type="entry name" value="GGDEF"/>
    <property type="match status" value="1"/>
</dbReference>
<accession>A0A848KFR8</accession>
<dbReference type="Pfam" id="PF00990">
    <property type="entry name" value="GGDEF"/>
    <property type="match status" value="1"/>
</dbReference>
<evidence type="ECO:0000313" key="4">
    <source>
        <dbReference type="Proteomes" id="UP000535543"/>
    </source>
</evidence>
<dbReference type="InterPro" id="IPR029016">
    <property type="entry name" value="GAF-like_dom_sf"/>
</dbReference>
<dbReference type="PANTHER" id="PTHR44757">
    <property type="entry name" value="DIGUANYLATE CYCLASE DGCP"/>
    <property type="match status" value="1"/>
</dbReference>
<protein>
    <submittedName>
        <fullName evidence="3">EAL domain-containing protein</fullName>
    </submittedName>
</protein>
<dbReference type="Pfam" id="PF00563">
    <property type="entry name" value="EAL"/>
    <property type="match status" value="1"/>
</dbReference>
<dbReference type="SMART" id="SM00267">
    <property type="entry name" value="GGDEF"/>
    <property type="match status" value="1"/>
</dbReference>
<dbReference type="CDD" id="cd01948">
    <property type="entry name" value="EAL"/>
    <property type="match status" value="1"/>
</dbReference>
<dbReference type="InterPro" id="IPR043128">
    <property type="entry name" value="Rev_trsase/Diguanyl_cyclase"/>
</dbReference>
<dbReference type="CDD" id="cd01949">
    <property type="entry name" value="GGDEF"/>
    <property type="match status" value="1"/>
</dbReference>
<dbReference type="SUPFAM" id="SSF55073">
    <property type="entry name" value="Nucleotide cyclase"/>
    <property type="match status" value="1"/>
</dbReference>
<dbReference type="PROSITE" id="PS50883">
    <property type="entry name" value="EAL"/>
    <property type="match status" value="1"/>
</dbReference>
<gene>
    <name evidence="3" type="ORF">FGL95_16270</name>
</gene>
<feature type="domain" description="GGDEF" evidence="2">
    <location>
        <begin position="208"/>
        <end position="341"/>
    </location>
</feature>
<dbReference type="SUPFAM" id="SSF141868">
    <property type="entry name" value="EAL domain-like"/>
    <property type="match status" value="1"/>
</dbReference>
<dbReference type="InterPro" id="IPR000160">
    <property type="entry name" value="GGDEF_dom"/>
</dbReference>
<dbReference type="InterPro" id="IPR035919">
    <property type="entry name" value="EAL_sf"/>
</dbReference>
<dbReference type="PANTHER" id="PTHR44757:SF2">
    <property type="entry name" value="BIOFILM ARCHITECTURE MAINTENANCE PROTEIN MBAA"/>
    <property type="match status" value="1"/>
</dbReference>
<dbReference type="RefSeq" id="WP_169588671.1">
    <property type="nucleotide sequence ID" value="NZ_VCQU01000005.1"/>
</dbReference>
<evidence type="ECO:0000259" key="2">
    <source>
        <dbReference type="PROSITE" id="PS50887"/>
    </source>
</evidence>
<reference evidence="3 4" key="2">
    <citation type="submission" date="2020-06" db="EMBL/GenBank/DDBJ databases">
        <title>Antribacter stalactiti gen. nov., sp. nov., a new member of the family Nacardiaceae isolated from a cave.</title>
        <authorList>
            <person name="Kim I.S."/>
        </authorList>
    </citation>
    <scope>NUCLEOTIDE SEQUENCE [LARGE SCALE GENOMIC DNA]</scope>
    <source>
        <strain evidence="3 4">YC2-7</strain>
    </source>
</reference>
<feature type="domain" description="EAL" evidence="1">
    <location>
        <begin position="350"/>
        <end position="605"/>
    </location>
</feature>
<organism evidence="3 4">
    <name type="scientific">Antrihabitans stalactiti</name>
    <dbReference type="NCBI Taxonomy" id="2584121"/>
    <lineage>
        <taxon>Bacteria</taxon>
        <taxon>Bacillati</taxon>
        <taxon>Actinomycetota</taxon>
        <taxon>Actinomycetes</taxon>
        <taxon>Mycobacteriales</taxon>
        <taxon>Nocardiaceae</taxon>
        <taxon>Antrihabitans</taxon>
    </lineage>
</organism>
<dbReference type="Gene3D" id="3.30.450.40">
    <property type="match status" value="1"/>
</dbReference>
<dbReference type="Gene3D" id="3.20.20.450">
    <property type="entry name" value="EAL domain"/>
    <property type="match status" value="1"/>
</dbReference>
<dbReference type="SMART" id="SM00065">
    <property type="entry name" value="GAF"/>
    <property type="match status" value="1"/>
</dbReference>